<dbReference type="Proteomes" id="UP000776629">
    <property type="component" value="Unassembled WGS sequence"/>
</dbReference>
<evidence type="ECO:0000256" key="1">
    <source>
        <dbReference type="SAM" id="Phobius"/>
    </source>
</evidence>
<evidence type="ECO:0000313" key="2">
    <source>
        <dbReference type="EMBL" id="MBM6753477.1"/>
    </source>
</evidence>
<feature type="transmembrane region" description="Helical" evidence="1">
    <location>
        <begin position="6"/>
        <end position="25"/>
    </location>
</feature>
<accession>A0ABS2ELT7</accession>
<keyword evidence="1" id="KW-1133">Transmembrane helix</keyword>
<evidence type="ECO:0000313" key="3">
    <source>
        <dbReference type="Proteomes" id="UP000776629"/>
    </source>
</evidence>
<gene>
    <name evidence="2" type="ORF">H5993_01670</name>
</gene>
<dbReference type="RefSeq" id="WP_204775984.1">
    <property type="nucleotide sequence ID" value="NZ_JACJJQ010000005.1"/>
</dbReference>
<reference evidence="2 3" key="1">
    <citation type="journal article" date="2021" name="Sci. Rep.">
        <title>The distribution of antibiotic resistance genes in chicken gut microbiota commensals.</title>
        <authorList>
            <person name="Juricova H."/>
            <person name="Matiasovicova J."/>
            <person name="Kubasova T."/>
            <person name="Cejkova D."/>
            <person name="Rychlik I."/>
        </authorList>
    </citation>
    <scope>NUCLEOTIDE SEQUENCE [LARGE SCALE GENOMIC DNA]</scope>
    <source>
        <strain evidence="2 3">An810</strain>
    </source>
</reference>
<comment type="caution">
    <text evidence="2">The sequence shown here is derived from an EMBL/GenBank/DDBJ whole genome shotgun (WGS) entry which is preliminary data.</text>
</comment>
<keyword evidence="1" id="KW-0472">Membrane</keyword>
<organism evidence="2 3">
    <name type="scientific">Limosilactobacillus alvi</name>
    <dbReference type="NCBI Taxonomy" id="990412"/>
    <lineage>
        <taxon>Bacteria</taxon>
        <taxon>Bacillati</taxon>
        <taxon>Bacillota</taxon>
        <taxon>Bacilli</taxon>
        <taxon>Lactobacillales</taxon>
        <taxon>Lactobacillaceae</taxon>
        <taxon>Limosilactobacillus</taxon>
    </lineage>
</organism>
<keyword evidence="3" id="KW-1185">Reference proteome</keyword>
<dbReference type="NCBIfam" id="NF040508">
    <property type="entry name" value="LVIS_2131_fam"/>
    <property type="match status" value="1"/>
</dbReference>
<proteinExistence type="predicted"/>
<dbReference type="InterPro" id="IPR049731">
    <property type="entry name" value="LVIS_2131-like"/>
</dbReference>
<dbReference type="EMBL" id="JACJJQ010000005">
    <property type="protein sequence ID" value="MBM6753477.1"/>
    <property type="molecule type" value="Genomic_DNA"/>
</dbReference>
<sequence>MTWNWLGWLLWLGALVYLCWVIHYIRVHQLMLIAKTGNRVNKTLMAKYIGFLIIALIWVGGMYYMTFNRKVDYTDQTVVKVKTNYAPLQLIATENDYYYVLGNRSEGSRHHLASYTYATATHRNTVSSHYATVVTGDNLIPNDARQYPWNQKQLTNEDNNSSHAFVAEMDVTYRNTLINGIGLRANRPAGQYTLIRIPATNFLKEQ</sequence>
<name>A0ABS2ELT7_9LACO</name>
<feature type="transmembrane region" description="Helical" evidence="1">
    <location>
        <begin position="46"/>
        <end position="65"/>
    </location>
</feature>
<protein>
    <submittedName>
        <fullName evidence="2">Uncharacterized protein</fullName>
    </submittedName>
</protein>
<keyword evidence="1" id="KW-0812">Transmembrane</keyword>